<proteinExistence type="predicted"/>
<protein>
    <submittedName>
        <fullName evidence="1">Uncharacterized protein</fullName>
    </submittedName>
</protein>
<dbReference type="EMBL" id="KB321076">
    <property type="protein sequence ID" value="ELW48058.1"/>
    <property type="molecule type" value="Genomic_DNA"/>
</dbReference>
<reference evidence="2" key="2">
    <citation type="journal article" date="2013" name="Nat. Commun.">
        <title>Genome of the Chinese tree shrew.</title>
        <authorList>
            <person name="Fan Y."/>
            <person name="Huang Z.Y."/>
            <person name="Cao C.C."/>
            <person name="Chen C.S."/>
            <person name="Chen Y.X."/>
            <person name="Fan D.D."/>
            <person name="He J."/>
            <person name="Hou H.L."/>
            <person name="Hu L."/>
            <person name="Hu X.T."/>
            <person name="Jiang X.T."/>
            <person name="Lai R."/>
            <person name="Lang Y.S."/>
            <person name="Liang B."/>
            <person name="Liao S.G."/>
            <person name="Mu D."/>
            <person name="Ma Y.Y."/>
            <person name="Niu Y.Y."/>
            <person name="Sun X.Q."/>
            <person name="Xia J.Q."/>
            <person name="Xiao J."/>
            <person name="Xiong Z.Q."/>
            <person name="Xu L."/>
            <person name="Yang L."/>
            <person name="Zhang Y."/>
            <person name="Zhao W."/>
            <person name="Zhao X.D."/>
            <person name="Zheng Y.T."/>
            <person name="Zhou J.M."/>
            <person name="Zhu Y.B."/>
            <person name="Zhang G.J."/>
            <person name="Wang J."/>
            <person name="Yao Y.G."/>
        </authorList>
    </citation>
    <scope>NUCLEOTIDE SEQUENCE [LARGE SCALE GENOMIC DNA]</scope>
</reference>
<dbReference type="Proteomes" id="UP000011518">
    <property type="component" value="Unassembled WGS sequence"/>
</dbReference>
<reference evidence="2" key="1">
    <citation type="submission" date="2012-07" db="EMBL/GenBank/DDBJ databases">
        <title>Genome of the Chinese tree shrew, a rising model animal genetically related to primates.</title>
        <authorList>
            <person name="Zhang G."/>
            <person name="Fan Y."/>
            <person name="Yao Y."/>
            <person name="Huang Z."/>
        </authorList>
    </citation>
    <scope>NUCLEOTIDE SEQUENCE [LARGE SCALE GENOMIC DNA]</scope>
</reference>
<evidence type="ECO:0000313" key="1">
    <source>
        <dbReference type="EMBL" id="ELW48058.1"/>
    </source>
</evidence>
<accession>L9JCJ2</accession>
<name>L9JCJ2_TUPCH</name>
<sequence>MLTYLGSAPSCLFIHFRETEASLAKGLNHVTEEVWGIPNNGNQNICFLLEKRAIAIDKGSTTMVLHVPIPLFICSICFLLEKRAIAIDKVDQ</sequence>
<dbReference type="InParanoid" id="L9JCJ2"/>
<organism evidence="1 2">
    <name type="scientific">Tupaia chinensis</name>
    <name type="common">Chinese tree shrew</name>
    <name type="synonym">Tupaia belangeri chinensis</name>
    <dbReference type="NCBI Taxonomy" id="246437"/>
    <lineage>
        <taxon>Eukaryota</taxon>
        <taxon>Metazoa</taxon>
        <taxon>Chordata</taxon>
        <taxon>Craniata</taxon>
        <taxon>Vertebrata</taxon>
        <taxon>Euteleostomi</taxon>
        <taxon>Mammalia</taxon>
        <taxon>Eutheria</taxon>
        <taxon>Euarchontoglires</taxon>
        <taxon>Scandentia</taxon>
        <taxon>Tupaiidae</taxon>
        <taxon>Tupaia</taxon>
    </lineage>
</organism>
<evidence type="ECO:0000313" key="2">
    <source>
        <dbReference type="Proteomes" id="UP000011518"/>
    </source>
</evidence>
<dbReference type="AlphaFoldDB" id="L9JCJ2"/>
<gene>
    <name evidence="1" type="ORF">TREES_T100001041</name>
</gene>
<keyword evidence="2" id="KW-1185">Reference proteome</keyword>